<dbReference type="SUPFAM" id="SSF48452">
    <property type="entry name" value="TPR-like"/>
    <property type="match status" value="1"/>
</dbReference>
<evidence type="ECO:0000313" key="3">
    <source>
        <dbReference type="EMBL" id="NYZ61593.1"/>
    </source>
</evidence>
<dbReference type="EMBL" id="JACCJZ010000005">
    <property type="protein sequence ID" value="NYZ61593.1"/>
    <property type="molecule type" value="Genomic_DNA"/>
</dbReference>
<gene>
    <name evidence="3" type="ORF">H0E82_02270</name>
</gene>
<keyword evidence="2" id="KW-0812">Transmembrane</keyword>
<keyword evidence="2" id="KW-0472">Membrane</keyword>
<proteinExistence type="predicted"/>
<protein>
    <recommendedName>
        <fullName evidence="5">Tetratricopeptide repeat protein</fullName>
    </recommendedName>
</protein>
<dbReference type="RefSeq" id="WP_180543365.1">
    <property type="nucleotide sequence ID" value="NZ_JACCJZ010000005.1"/>
</dbReference>
<evidence type="ECO:0000256" key="2">
    <source>
        <dbReference type="SAM" id="Phobius"/>
    </source>
</evidence>
<evidence type="ECO:0000256" key="1">
    <source>
        <dbReference type="SAM" id="MobiDB-lite"/>
    </source>
</evidence>
<dbReference type="Proteomes" id="UP000589896">
    <property type="component" value="Unassembled WGS sequence"/>
</dbReference>
<organism evidence="3 4">
    <name type="scientific">Luteimonas deserti</name>
    <dbReference type="NCBI Taxonomy" id="2752306"/>
    <lineage>
        <taxon>Bacteria</taxon>
        <taxon>Pseudomonadati</taxon>
        <taxon>Pseudomonadota</taxon>
        <taxon>Gammaproteobacteria</taxon>
        <taxon>Lysobacterales</taxon>
        <taxon>Lysobacteraceae</taxon>
        <taxon>Luteimonas</taxon>
    </lineage>
</organism>
<dbReference type="InterPro" id="IPR011990">
    <property type="entry name" value="TPR-like_helical_dom_sf"/>
</dbReference>
<feature type="transmembrane region" description="Helical" evidence="2">
    <location>
        <begin position="40"/>
        <end position="60"/>
    </location>
</feature>
<comment type="caution">
    <text evidence="3">The sequence shown here is derived from an EMBL/GenBank/DDBJ whole genome shotgun (WGS) entry which is preliminary data.</text>
</comment>
<sequence length="521" mass="55986">MNRARPEPDEPAPRVARPGDREPLARRASAARRWHPHWRWILLAITVLLVGLVLLVRLVVVDRLWPETRAQALLDDAALAVREGRLDAEDGSGARQLYEAAQALDPDDVRPRAGLAQVAEAAVVQARSASAAGRFDDAHRLLRLARELAAPRDAVIAVATDLRRREAAGAGLEDILLQARAAQAAGRLDGDGDTALSGYRRILELEPGHAEALRGRDEVLATVLEAARAALRAGDLQAAGTRIASARVHDPGHADLPDTEARLTEELDALRRRATASIESGQLERGVAQWRTLLAFDPDDAAAQRGLADAAAAYAQRAERQARDFNFAEADAQLHEARALAPDSDAVRASAEHVERSRVRHAQLGPRLPLAERTRRVARLLADASAAEARGDLLSPPGESAYDRLRAARLLAPDDAAVARASARLLPAAQQCFDAGLRANNLARARDCMDARAALGDDAAALRESRRRLAQRWLAIGDERLGAGNISGAGAALATAREIDPGVPGHAEFQQRLRTASIRTD</sequence>
<name>A0A7Z0QQ67_9GAMM</name>
<accession>A0A7Z0QQ67</accession>
<dbReference type="AlphaFoldDB" id="A0A7Z0QQ67"/>
<keyword evidence="4" id="KW-1185">Reference proteome</keyword>
<evidence type="ECO:0000313" key="4">
    <source>
        <dbReference type="Proteomes" id="UP000589896"/>
    </source>
</evidence>
<feature type="region of interest" description="Disordered" evidence="1">
    <location>
        <begin position="1"/>
        <end position="23"/>
    </location>
</feature>
<dbReference type="Gene3D" id="1.25.40.10">
    <property type="entry name" value="Tetratricopeptide repeat domain"/>
    <property type="match status" value="1"/>
</dbReference>
<reference evidence="3 4" key="1">
    <citation type="submission" date="2020-07" db="EMBL/GenBank/DDBJ databases">
        <title>isolation of Luteimonas sp. SJ-16.</title>
        <authorList>
            <person name="Huang X.-X."/>
            <person name="Xu L."/>
            <person name="Sun J.-Q."/>
        </authorList>
    </citation>
    <scope>NUCLEOTIDE SEQUENCE [LARGE SCALE GENOMIC DNA]</scope>
    <source>
        <strain evidence="3 4">SJ-16</strain>
    </source>
</reference>
<keyword evidence="2" id="KW-1133">Transmembrane helix</keyword>
<evidence type="ECO:0008006" key="5">
    <source>
        <dbReference type="Google" id="ProtNLM"/>
    </source>
</evidence>